<dbReference type="NCBIfam" id="TIGR02072">
    <property type="entry name" value="BioC"/>
    <property type="match status" value="1"/>
</dbReference>
<dbReference type="PANTHER" id="PTHR13090">
    <property type="entry name" value="ARGININE-HYDROXYLASE NDUFAF5, MITOCHONDRIAL"/>
    <property type="match status" value="1"/>
</dbReference>
<evidence type="ECO:0000259" key="11">
    <source>
        <dbReference type="Pfam" id="PF08241"/>
    </source>
</evidence>
<evidence type="ECO:0000259" key="10">
    <source>
        <dbReference type="Pfam" id="PF00561"/>
    </source>
</evidence>
<evidence type="ECO:0000256" key="1">
    <source>
        <dbReference type="ARBA" id="ARBA00000852"/>
    </source>
</evidence>
<dbReference type="AlphaFoldDB" id="A0A7W2TXW6"/>
<dbReference type="CDD" id="cd02440">
    <property type="entry name" value="AdoMet_MTases"/>
    <property type="match status" value="1"/>
</dbReference>
<evidence type="ECO:0000256" key="6">
    <source>
        <dbReference type="ARBA" id="ARBA00022691"/>
    </source>
</evidence>
<dbReference type="InterPro" id="IPR011814">
    <property type="entry name" value="BioC"/>
</dbReference>
<evidence type="ECO:0000256" key="5">
    <source>
        <dbReference type="ARBA" id="ARBA00022679"/>
    </source>
</evidence>
<dbReference type="GO" id="GO:0009102">
    <property type="term" value="P:biotin biosynthetic process"/>
    <property type="evidence" value="ECO:0007669"/>
    <property type="project" value="UniProtKB-UniRule"/>
</dbReference>
<dbReference type="Proteomes" id="UP000539350">
    <property type="component" value="Unassembled WGS sequence"/>
</dbReference>
<dbReference type="RefSeq" id="WP_182174323.1">
    <property type="nucleotide sequence ID" value="NZ_JACFXU010000017.1"/>
</dbReference>
<feature type="domain" description="AB hydrolase-1" evidence="10">
    <location>
        <begin position="20"/>
        <end position="239"/>
    </location>
</feature>
<dbReference type="Pfam" id="PF08241">
    <property type="entry name" value="Methyltransf_11"/>
    <property type="match status" value="1"/>
</dbReference>
<keyword evidence="4 9" id="KW-0489">Methyltransferase</keyword>
<evidence type="ECO:0000313" key="13">
    <source>
        <dbReference type="Proteomes" id="UP000539350"/>
    </source>
</evidence>
<dbReference type="EMBL" id="JACFXU010000017">
    <property type="protein sequence ID" value="MBA6413964.1"/>
    <property type="molecule type" value="Genomic_DNA"/>
</dbReference>
<comment type="function">
    <text evidence="8 9">Converts the free carboxyl group of a malonyl-thioester to its methyl ester by transfer of a methyl group from S-adenosyl-L-methionine (SAM). It allows to synthesize pimeloyl-ACP via the fatty acid synthetic pathway.</text>
</comment>
<comment type="catalytic activity">
    <reaction evidence="1 9">
        <text>malonyl-[ACP] + S-adenosyl-L-methionine = malonyl-[ACP] methyl ester + S-adenosyl-L-homocysteine</text>
        <dbReference type="Rhea" id="RHEA:17105"/>
        <dbReference type="Rhea" id="RHEA-COMP:9623"/>
        <dbReference type="Rhea" id="RHEA-COMP:9954"/>
        <dbReference type="ChEBI" id="CHEBI:57856"/>
        <dbReference type="ChEBI" id="CHEBI:59789"/>
        <dbReference type="ChEBI" id="CHEBI:78449"/>
        <dbReference type="ChEBI" id="CHEBI:78845"/>
        <dbReference type="EC" id="2.1.1.197"/>
    </reaction>
</comment>
<dbReference type="Gene3D" id="3.40.50.150">
    <property type="entry name" value="Vaccinia Virus protein VP39"/>
    <property type="match status" value="1"/>
</dbReference>
<evidence type="ECO:0000256" key="3">
    <source>
        <dbReference type="ARBA" id="ARBA00012327"/>
    </source>
</evidence>
<reference evidence="12 13" key="1">
    <citation type="submission" date="2020-07" db="EMBL/GenBank/DDBJ databases">
        <title>Halieaceae bacterium, F7430, whole genome shotgun sequencing project.</title>
        <authorList>
            <person name="Jiang S."/>
            <person name="Liu Z.W."/>
            <person name="Du Z.J."/>
        </authorList>
    </citation>
    <scope>NUCLEOTIDE SEQUENCE [LARGE SCALE GENOMIC DNA]</scope>
    <source>
        <strain evidence="12 13">F7430</strain>
    </source>
</reference>
<evidence type="ECO:0000256" key="8">
    <source>
        <dbReference type="ARBA" id="ARBA00025006"/>
    </source>
</evidence>
<protein>
    <recommendedName>
        <fullName evidence="3 9">Malonyl-[acyl-carrier protein] O-methyltransferase</fullName>
        <shortName evidence="9">Malonyl-ACP O-methyltransferase</shortName>
        <ecNumber evidence="3 9">2.1.1.197</ecNumber>
    </recommendedName>
    <alternativeName>
        <fullName evidence="9">Biotin synthesis protein BioC</fullName>
    </alternativeName>
</protein>
<keyword evidence="7 9" id="KW-0093">Biotin biosynthesis</keyword>
<dbReference type="InterPro" id="IPR029058">
    <property type="entry name" value="AB_hydrolase_fold"/>
</dbReference>
<evidence type="ECO:0000256" key="4">
    <source>
        <dbReference type="ARBA" id="ARBA00022603"/>
    </source>
</evidence>
<dbReference type="InterPro" id="IPR029063">
    <property type="entry name" value="SAM-dependent_MTases_sf"/>
</dbReference>
<sequence length="526" mass="57243">MPEPLVMERLLASGAAQQEVVLLHGWASSREVWRPLLRALRPWANITLLDLPGLGGEGEALDLEALLQAILDQAPSRAVYIGWSLGGQLATLLAAKHPQRVLGLVSLASNPRFTADKDWPGVDPQHLQKMSEELQRAPERTLRRFEALQVMQQGPSSLIKDLAACRGTASEGLSLGLQWLASLDNREILATLQQPQLHLLGAEDALVPASLEPVLSSLLASSLNAEVLLVSGAGHALPIQSAQSVAEKIQSFLSEQALLGAPSLPASRINKSAIADSFSRAAASYDSVASLQRDVGKQLLRSIESLELQPRRVLDLGCGTGFFQPALRQRFPQAHYVGLDIALGMLSYARRQHDPNGSWLAGDAEQLPLAENSVDLVFSSLAIQWCQQPEALFAELGRVLRPGGLCVFSTLGPKTLHELRSAWAAVDSHQHVNQFLSADDLLAANQAAGKQALRLQPKMFRLHYGKVRELFDELKTLGARNMNKGRSAGLTGRKQLSTMMQAYEGFRQEGLLPASYEVYFGVLEKQ</sequence>
<dbReference type="UniPathway" id="UPA00078"/>
<proteinExistence type="inferred from homology"/>
<comment type="caution">
    <text evidence="12">The sequence shown here is derived from an EMBL/GenBank/DDBJ whole genome shotgun (WGS) entry which is preliminary data.</text>
</comment>
<comment type="similarity">
    <text evidence="9">Belongs to the methyltransferase superfamily.</text>
</comment>
<name>A0A7W2TXW6_9GAMM</name>
<dbReference type="InterPro" id="IPR050602">
    <property type="entry name" value="Malonyl-ACP_OMT"/>
</dbReference>
<comment type="pathway">
    <text evidence="2 9">Cofactor biosynthesis; biotin biosynthesis.</text>
</comment>
<evidence type="ECO:0000256" key="2">
    <source>
        <dbReference type="ARBA" id="ARBA00004746"/>
    </source>
</evidence>
<dbReference type="SUPFAM" id="SSF53474">
    <property type="entry name" value="alpha/beta-Hydrolases"/>
    <property type="match status" value="1"/>
</dbReference>
<dbReference type="GO" id="GO:0010340">
    <property type="term" value="F:carboxyl-O-methyltransferase activity"/>
    <property type="evidence" value="ECO:0007669"/>
    <property type="project" value="UniProtKB-UniRule"/>
</dbReference>
<dbReference type="EC" id="2.1.1.197" evidence="3 9"/>
<evidence type="ECO:0000313" key="12">
    <source>
        <dbReference type="EMBL" id="MBA6413964.1"/>
    </source>
</evidence>
<organism evidence="12 13">
    <name type="scientific">Sediminihaliea albiluteola</name>
    <dbReference type="NCBI Taxonomy" id="2758564"/>
    <lineage>
        <taxon>Bacteria</taxon>
        <taxon>Pseudomonadati</taxon>
        <taxon>Pseudomonadota</taxon>
        <taxon>Gammaproteobacteria</taxon>
        <taxon>Cellvibrionales</taxon>
        <taxon>Halieaceae</taxon>
        <taxon>Sediminihaliea</taxon>
    </lineage>
</organism>
<evidence type="ECO:0000256" key="9">
    <source>
        <dbReference type="HAMAP-Rule" id="MF_00835"/>
    </source>
</evidence>
<accession>A0A7W2TXW6</accession>
<dbReference type="GO" id="GO:0102130">
    <property type="term" value="F:malonyl-CoA methyltransferase activity"/>
    <property type="evidence" value="ECO:0007669"/>
    <property type="project" value="UniProtKB-EC"/>
</dbReference>
<keyword evidence="6 9" id="KW-0949">S-adenosyl-L-methionine</keyword>
<gene>
    <name evidence="9 12" type="primary">bioC</name>
    <name evidence="12" type="ORF">H2508_12655</name>
</gene>
<dbReference type="InterPro" id="IPR000073">
    <property type="entry name" value="AB_hydrolase_1"/>
</dbReference>
<keyword evidence="13" id="KW-1185">Reference proteome</keyword>
<dbReference type="HAMAP" id="MF_00835">
    <property type="entry name" value="BioC"/>
    <property type="match status" value="1"/>
</dbReference>
<dbReference type="Pfam" id="PF00561">
    <property type="entry name" value="Abhydrolase_1"/>
    <property type="match status" value="1"/>
</dbReference>
<keyword evidence="5 9" id="KW-0808">Transferase</keyword>
<dbReference type="PANTHER" id="PTHR13090:SF1">
    <property type="entry name" value="ARGININE-HYDROXYLASE NDUFAF5, MITOCHONDRIAL"/>
    <property type="match status" value="1"/>
</dbReference>
<feature type="domain" description="Methyltransferase type 11" evidence="11">
    <location>
        <begin position="314"/>
        <end position="408"/>
    </location>
</feature>
<dbReference type="SUPFAM" id="SSF53335">
    <property type="entry name" value="S-adenosyl-L-methionine-dependent methyltransferases"/>
    <property type="match status" value="1"/>
</dbReference>
<dbReference type="InterPro" id="IPR013216">
    <property type="entry name" value="Methyltransf_11"/>
</dbReference>
<dbReference type="GO" id="GO:0032259">
    <property type="term" value="P:methylation"/>
    <property type="evidence" value="ECO:0007669"/>
    <property type="project" value="UniProtKB-KW"/>
</dbReference>
<evidence type="ECO:0000256" key="7">
    <source>
        <dbReference type="ARBA" id="ARBA00022756"/>
    </source>
</evidence>
<dbReference type="GO" id="GO:0008757">
    <property type="term" value="F:S-adenosylmethionine-dependent methyltransferase activity"/>
    <property type="evidence" value="ECO:0007669"/>
    <property type="project" value="InterPro"/>
</dbReference>
<dbReference type="Gene3D" id="3.40.50.1820">
    <property type="entry name" value="alpha/beta hydrolase"/>
    <property type="match status" value="1"/>
</dbReference>